<evidence type="ECO:0000256" key="8">
    <source>
        <dbReference type="PROSITE-ProRule" id="PRU01379"/>
    </source>
</evidence>
<dbReference type="Gene3D" id="3.40.630.10">
    <property type="entry name" value="Zn peptidases"/>
    <property type="match status" value="1"/>
</dbReference>
<dbReference type="InterPro" id="IPR033810">
    <property type="entry name" value="Carboxypeptidase_T"/>
</dbReference>
<dbReference type="RefSeq" id="WP_386195351.1">
    <property type="nucleotide sequence ID" value="NZ_JBHSBC010000045.1"/>
</dbReference>
<evidence type="ECO:0000313" key="13">
    <source>
        <dbReference type="Proteomes" id="UP001595698"/>
    </source>
</evidence>
<evidence type="ECO:0000256" key="6">
    <source>
        <dbReference type="ARBA" id="ARBA00022833"/>
    </source>
</evidence>
<comment type="caution">
    <text evidence="12">The sequence shown here is derived from an EMBL/GenBank/DDBJ whole genome shotgun (WGS) entry which is preliminary data.</text>
</comment>
<sequence>MRHRSIMVLVVLALSCLGVTTAGASGDPPPSGRYRVQGPDDPHRRSAVAATGAVIDHVEESSVVITAGDAEVEAIRRLGYTVTRIQGPPSREARPFDFPAADSGYHNYAEMTAEIDRIVAAHPSIARRSSYGTSVQGRDLIAVKISDNAGTDENEPEVLFTHHQHAREHLTVEMALYILHLLTDGYGADSRITSLVNSREIWVMPDLNPDGGEYDISSGSYRLWRKNRQPNAGSSYVGTDLNRNWAYRWGCCGGSSRSPSSESYRGPAPESAPEVRAVADWVRGRVVGGEQQIKANIDWHSYSELVLWPYGFTYDEIAPGMTRDEHDALATLGANMASTNGYEAMQSSDLYIVDGAIDDWLWGTYKIFSYTFEMYPADSPPGFYPPDEQIRPQTTRNREAVLRLLEYGDCVYRIIGKQSRYCGARQT</sequence>
<keyword evidence="13" id="KW-1185">Reference proteome</keyword>
<protein>
    <submittedName>
        <fullName evidence="12">M14 family metallopeptidase</fullName>
        <ecNumber evidence="12">3.4.17.-</ecNumber>
    </submittedName>
</protein>
<comment type="similarity">
    <text evidence="2 8">Belongs to the peptidase M14 family.</text>
</comment>
<keyword evidence="6" id="KW-0862">Zinc</keyword>
<feature type="region of interest" description="Disordered" evidence="9">
    <location>
        <begin position="22"/>
        <end position="43"/>
    </location>
</feature>
<evidence type="ECO:0000313" key="12">
    <source>
        <dbReference type="EMBL" id="MFC3985298.1"/>
    </source>
</evidence>
<dbReference type="PANTHER" id="PTHR11705:SF143">
    <property type="entry name" value="SLL0236 PROTEIN"/>
    <property type="match status" value="1"/>
</dbReference>
<dbReference type="PANTHER" id="PTHR11705">
    <property type="entry name" value="PROTEASE FAMILY M14 CARBOXYPEPTIDASE A,B"/>
    <property type="match status" value="1"/>
</dbReference>
<evidence type="ECO:0000256" key="10">
    <source>
        <dbReference type="SAM" id="SignalP"/>
    </source>
</evidence>
<comment type="cofactor">
    <cofactor evidence="1">
        <name>Zn(2+)</name>
        <dbReference type="ChEBI" id="CHEBI:29105"/>
    </cofactor>
</comment>
<dbReference type="EC" id="3.4.17.-" evidence="12"/>
<feature type="chain" id="PRO_5045691644" evidence="10">
    <location>
        <begin position="25"/>
        <end position="427"/>
    </location>
</feature>
<evidence type="ECO:0000256" key="5">
    <source>
        <dbReference type="ARBA" id="ARBA00022801"/>
    </source>
</evidence>
<dbReference type="InterPro" id="IPR057246">
    <property type="entry name" value="CARBOXYPEPT_ZN_1"/>
</dbReference>
<dbReference type="SUPFAM" id="SSF53187">
    <property type="entry name" value="Zn-dependent exopeptidases"/>
    <property type="match status" value="1"/>
</dbReference>
<dbReference type="InterPro" id="IPR000834">
    <property type="entry name" value="Peptidase_M14"/>
</dbReference>
<dbReference type="Pfam" id="PF00246">
    <property type="entry name" value="Peptidase_M14"/>
    <property type="match status" value="1"/>
</dbReference>
<evidence type="ECO:0000256" key="4">
    <source>
        <dbReference type="ARBA" id="ARBA00022723"/>
    </source>
</evidence>
<keyword evidence="12" id="KW-0121">Carboxypeptidase</keyword>
<dbReference type="EMBL" id="JBHSBC010000045">
    <property type="protein sequence ID" value="MFC3985298.1"/>
    <property type="molecule type" value="Genomic_DNA"/>
</dbReference>
<dbReference type="PROSITE" id="PS00133">
    <property type="entry name" value="CARBOXYPEPT_ZN_2"/>
    <property type="match status" value="1"/>
</dbReference>
<dbReference type="PRINTS" id="PR00765">
    <property type="entry name" value="CRBOXYPTASEA"/>
</dbReference>
<name>A0ABV8FDC9_9ACTN</name>
<evidence type="ECO:0000256" key="2">
    <source>
        <dbReference type="ARBA" id="ARBA00005988"/>
    </source>
</evidence>
<dbReference type="InterPro" id="IPR057247">
    <property type="entry name" value="CARBOXYPEPT_ZN_2"/>
</dbReference>
<feature type="domain" description="Peptidase M14" evidence="11">
    <location>
        <begin position="104"/>
        <end position="408"/>
    </location>
</feature>
<evidence type="ECO:0000256" key="1">
    <source>
        <dbReference type="ARBA" id="ARBA00001947"/>
    </source>
</evidence>
<dbReference type="PROSITE" id="PS52035">
    <property type="entry name" value="PEPTIDASE_M14"/>
    <property type="match status" value="1"/>
</dbReference>
<proteinExistence type="inferred from homology"/>
<keyword evidence="10" id="KW-0732">Signal</keyword>
<evidence type="ECO:0000256" key="9">
    <source>
        <dbReference type="SAM" id="MobiDB-lite"/>
    </source>
</evidence>
<dbReference type="CDD" id="cd03859">
    <property type="entry name" value="M14_CPT"/>
    <property type="match status" value="1"/>
</dbReference>
<gene>
    <name evidence="12" type="ORF">ACFOYY_34570</name>
</gene>
<evidence type="ECO:0000256" key="3">
    <source>
        <dbReference type="ARBA" id="ARBA00022670"/>
    </source>
</evidence>
<organism evidence="12 13">
    <name type="scientific">Streptosporangium jomthongense</name>
    <dbReference type="NCBI Taxonomy" id="1193683"/>
    <lineage>
        <taxon>Bacteria</taxon>
        <taxon>Bacillati</taxon>
        <taxon>Actinomycetota</taxon>
        <taxon>Actinomycetes</taxon>
        <taxon>Streptosporangiales</taxon>
        <taxon>Streptosporangiaceae</taxon>
        <taxon>Streptosporangium</taxon>
    </lineage>
</organism>
<feature type="signal peptide" evidence="10">
    <location>
        <begin position="1"/>
        <end position="24"/>
    </location>
</feature>
<reference evidence="13" key="1">
    <citation type="journal article" date="2019" name="Int. J. Syst. Evol. Microbiol.">
        <title>The Global Catalogue of Microorganisms (GCM) 10K type strain sequencing project: providing services to taxonomists for standard genome sequencing and annotation.</title>
        <authorList>
            <consortium name="The Broad Institute Genomics Platform"/>
            <consortium name="The Broad Institute Genome Sequencing Center for Infectious Disease"/>
            <person name="Wu L."/>
            <person name="Ma J."/>
        </authorList>
    </citation>
    <scope>NUCLEOTIDE SEQUENCE [LARGE SCALE GENOMIC DNA]</scope>
    <source>
        <strain evidence="13">TBRC 7912</strain>
    </source>
</reference>
<dbReference type="PROSITE" id="PS51257">
    <property type="entry name" value="PROKAR_LIPOPROTEIN"/>
    <property type="match status" value="1"/>
</dbReference>
<dbReference type="GO" id="GO:0004180">
    <property type="term" value="F:carboxypeptidase activity"/>
    <property type="evidence" value="ECO:0007669"/>
    <property type="project" value="UniProtKB-KW"/>
</dbReference>
<dbReference type="PROSITE" id="PS00132">
    <property type="entry name" value="CARBOXYPEPT_ZN_1"/>
    <property type="match status" value="1"/>
</dbReference>
<evidence type="ECO:0000256" key="7">
    <source>
        <dbReference type="ARBA" id="ARBA00023049"/>
    </source>
</evidence>
<keyword evidence="5 12" id="KW-0378">Hydrolase</keyword>
<dbReference type="SMART" id="SM00631">
    <property type="entry name" value="Zn_pept"/>
    <property type="match status" value="1"/>
</dbReference>
<dbReference type="Proteomes" id="UP001595698">
    <property type="component" value="Unassembled WGS sequence"/>
</dbReference>
<evidence type="ECO:0000259" key="11">
    <source>
        <dbReference type="PROSITE" id="PS52035"/>
    </source>
</evidence>
<feature type="active site" description="Proton donor/acceptor" evidence="8">
    <location>
        <position position="373"/>
    </location>
</feature>
<keyword evidence="7" id="KW-0482">Metalloprotease</keyword>
<accession>A0ABV8FDC9</accession>
<keyword evidence="4" id="KW-0479">Metal-binding</keyword>
<keyword evidence="3" id="KW-0645">Protease</keyword>